<organism evidence="2 4">
    <name type="scientific">Rhodotorula toruloides</name>
    <name type="common">Yeast</name>
    <name type="synonym">Rhodosporidium toruloides</name>
    <dbReference type="NCBI Taxonomy" id="5286"/>
    <lineage>
        <taxon>Eukaryota</taxon>
        <taxon>Fungi</taxon>
        <taxon>Dikarya</taxon>
        <taxon>Basidiomycota</taxon>
        <taxon>Pucciniomycotina</taxon>
        <taxon>Microbotryomycetes</taxon>
        <taxon>Sporidiobolales</taxon>
        <taxon>Sporidiobolaceae</taxon>
        <taxon>Rhodotorula</taxon>
    </lineage>
</organism>
<feature type="compositionally biased region" description="Low complexity" evidence="1">
    <location>
        <begin position="434"/>
        <end position="443"/>
    </location>
</feature>
<dbReference type="Proteomes" id="UP000199069">
    <property type="component" value="Unassembled WGS sequence"/>
</dbReference>
<evidence type="ECO:0000313" key="4">
    <source>
        <dbReference type="Proteomes" id="UP000199069"/>
    </source>
</evidence>
<feature type="region of interest" description="Disordered" evidence="1">
    <location>
        <begin position="1"/>
        <end position="40"/>
    </location>
</feature>
<accession>A0A0K3CNM9</accession>
<evidence type="ECO:0000256" key="1">
    <source>
        <dbReference type="SAM" id="MobiDB-lite"/>
    </source>
</evidence>
<dbReference type="Proteomes" id="UP000239560">
    <property type="component" value="Unassembled WGS sequence"/>
</dbReference>
<protein>
    <submittedName>
        <fullName evidence="2 3">Cell wall surface anchor family protein</fullName>
    </submittedName>
</protein>
<keyword evidence="4" id="KW-1185">Reference proteome</keyword>
<name>A0A0K3CNM9_RHOTO</name>
<gene>
    <name evidence="2" type="primary">FGENESH: predicted gene_14.9</name>
    <name evidence="3" type="ORF">AAT19DRAFT_10765</name>
    <name evidence="2" type="ORF">BN2166_0064590</name>
</gene>
<feature type="region of interest" description="Disordered" evidence="1">
    <location>
        <begin position="410"/>
        <end position="445"/>
    </location>
</feature>
<reference evidence="2 4" key="1">
    <citation type="submission" date="2015-07" db="EMBL/GenBank/DDBJ databases">
        <authorList>
            <person name="Cajimat M.N.B."/>
            <person name="Milazzo M.L."/>
            <person name="Fulhorst C.F."/>
        </authorList>
    </citation>
    <scope>NUCLEOTIDE SEQUENCE [LARGE SCALE GENOMIC DNA]</scope>
    <source>
        <strain evidence="2">Single colony</strain>
    </source>
</reference>
<evidence type="ECO:0000313" key="2">
    <source>
        <dbReference type="EMBL" id="CTR10598.1"/>
    </source>
</evidence>
<dbReference type="OrthoDB" id="10274967at2759"/>
<dbReference type="AlphaFoldDB" id="A0A0K3CNM9"/>
<dbReference type="EMBL" id="CWKI01000014">
    <property type="protein sequence ID" value="CTR10598.1"/>
    <property type="molecule type" value="Genomic_DNA"/>
</dbReference>
<reference evidence="3 5" key="2">
    <citation type="journal article" date="2018" name="Elife">
        <title>Functional genomics of lipid metabolism in the oleaginous yeast Rhodosporidium toruloides.</title>
        <authorList>
            <person name="Coradetti S.T."/>
            <person name="Pinel D."/>
            <person name="Geiselman G."/>
            <person name="Ito M."/>
            <person name="Mondo S."/>
            <person name="Reilly M.C."/>
            <person name="Cheng Y.F."/>
            <person name="Bauer S."/>
            <person name="Grigoriev I."/>
            <person name="Gladden J.M."/>
            <person name="Simmons B.A."/>
            <person name="Brem R."/>
            <person name="Arkin A.P."/>
            <person name="Skerker J.M."/>
        </authorList>
    </citation>
    <scope>NUCLEOTIDE SEQUENCE [LARGE SCALE GENOMIC DNA]</scope>
    <source>
        <strain evidence="3 5">NBRC 0880</strain>
    </source>
</reference>
<proteinExistence type="predicted"/>
<evidence type="ECO:0000313" key="3">
    <source>
        <dbReference type="EMBL" id="PRQ70608.1"/>
    </source>
</evidence>
<evidence type="ECO:0000313" key="5">
    <source>
        <dbReference type="Proteomes" id="UP000239560"/>
    </source>
</evidence>
<dbReference type="EMBL" id="LCTV02000014">
    <property type="protein sequence ID" value="PRQ70608.1"/>
    <property type="molecule type" value="Genomic_DNA"/>
</dbReference>
<sequence length="813" mass="91125">MAKTAQAARDGPLTHARDSPDAPEALSADSHPDSRPFSSPTLPLELVKEILGVCWDDETVEGRAAVFTSCSVSRAFASVARDLIWRTVLVECVNVVKSYEEGHADEMASPYFSSSCWELSPTARCRLDVLLGRPDLRILVRVFEICPPDGVFRSGTARMWTTNFGLLQGVVSTLPAVTTLGIGWIRDPDGLYLQPPSSSDSLQILFAASATLDEHFATAFPNLRRLSLRYFTAYRALEPKRCPPVEYLKVHCGGSDLRRLLRSFHSTLVHLWLDQLPTYDYFHVKNSRYPSKLLQSLVRLQDFSVTLRNIDTTTSERTSRWSAVGGPDHYDYLFDHVSQAFGILATLPRCRQVVVHFALPPLANPEQRCLNKRFWQDFFGRVRDGGTLDAMVPKTVKEVDWSGVFGEDETARVTRSEPAEAPQHQSEPPDAPHDSPSSSSPHQPTLPLELVKDILELCWDDGTPEGRATVISSCSASKAFAGVARKLVWKEVRVDCVNAVKSYKEGHADTMASPYSSSSCWELSPAARCRLDILLGRPDLRALVRVFEVYPPNGVLRSETARMWTTDFGLLQGVVSTLPAVATLGIGWICDPDDLDLQPPPSSDSLQTLFAARVLIDKQFVAAFPNLRRLSLQNFTAERAVKPKRCPPVEYLKVHCVGSELRRLFRSFGSTLVHLWLDQLPTYDDFDVEDSRDPSKLLQSLDRLENLTMTLRDLDTFENEDTTRSSNVSRSRRNYLTAQVSQAFGILATLPRHEQVSLHFALPPLADPKQQRLDKRFWQDFFGRLRDGGTLDAMVPKTVKEVDWSSIFDEEQA</sequence>